<feature type="compositionally biased region" description="Polar residues" evidence="1">
    <location>
        <begin position="24"/>
        <end position="37"/>
    </location>
</feature>
<name>A0A5N6U9I0_ASPAV</name>
<feature type="region of interest" description="Disordered" evidence="1">
    <location>
        <begin position="86"/>
        <end position="106"/>
    </location>
</feature>
<dbReference type="AlphaFoldDB" id="A0A5N6U9I0"/>
<reference evidence="2 3" key="1">
    <citation type="submission" date="2019-04" db="EMBL/GenBank/DDBJ databases">
        <title>Friends and foes A comparative genomics study of 23 Aspergillus species from section Flavi.</title>
        <authorList>
            <consortium name="DOE Joint Genome Institute"/>
            <person name="Kjaerbolling I."/>
            <person name="Vesth T."/>
            <person name="Frisvad J.C."/>
            <person name="Nybo J.L."/>
            <person name="Theobald S."/>
            <person name="Kildgaard S."/>
            <person name="Isbrandt T."/>
            <person name="Kuo A."/>
            <person name="Sato A."/>
            <person name="Lyhne E.K."/>
            <person name="Kogle M.E."/>
            <person name="Wiebenga A."/>
            <person name="Kun R.S."/>
            <person name="Lubbers R.J."/>
            <person name="Makela M.R."/>
            <person name="Barry K."/>
            <person name="Chovatia M."/>
            <person name="Clum A."/>
            <person name="Daum C."/>
            <person name="Haridas S."/>
            <person name="He G."/>
            <person name="LaButti K."/>
            <person name="Lipzen A."/>
            <person name="Mondo S."/>
            <person name="Riley R."/>
            <person name="Salamov A."/>
            <person name="Simmons B.A."/>
            <person name="Magnuson J.K."/>
            <person name="Henrissat B."/>
            <person name="Mortensen U.H."/>
            <person name="Larsen T.O."/>
            <person name="Devries R.P."/>
            <person name="Grigoriev I.V."/>
            <person name="Machida M."/>
            <person name="Baker S.E."/>
            <person name="Andersen M.R."/>
        </authorList>
    </citation>
    <scope>NUCLEOTIDE SEQUENCE [LARGE SCALE GENOMIC DNA]</scope>
    <source>
        <strain evidence="2 3">IBT 18842</strain>
    </source>
</reference>
<accession>A0A5N6U9I0</accession>
<evidence type="ECO:0000313" key="2">
    <source>
        <dbReference type="EMBL" id="KAE8155246.1"/>
    </source>
</evidence>
<dbReference type="Proteomes" id="UP000325780">
    <property type="component" value="Unassembled WGS sequence"/>
</dbReference>
<keyword evidence="3" id="KW-1185">Reference proteome</keyword>
<dbReference type="OrthoDB" id="5343483at2759"/>
<gene>
    <name evidence="2" type="ORF">BDV25DRAFT_134993</name>
</gene>
<protein>
    <submittedName>
        <fullName evidence="2">Uncharacterized protein</fullName>
    </submittedName>
</protein>
<evidence type="ECO:0000256" key="1">
    <source>
        <dbReference type="SAM" id="MobiDB-lite"/>
    </source>
</evidence>
<feature type="region of interest" description="Disordered" evidence="1">
    <location>
        <begin position="1"/>
        <end position="42"/>
    </location>
</feature>
<dbReference type="EMBL" id="ML742023">
    <property type="protein sequence ID" value="KAE8155246.1"/>
    <property type="molecule type" value="Genomic_DNA"/>
</dbReference>
<evidence type="ECO:0000313" key="3">
    <source>
        <dbReference type="Proteomes" id="UP000325780"/>
    </source>
</evidence>
<proteinExistence type="predicted"/>
<sequence length="347" mass="39130">MSSLIPLKRKSMDDSQACPLLSPHVSNSDPPSRTQSPVGRRVTEDGSIHSIICNNPRRRLYVKPIAWTSEHLQFLGCSFNLQRAPRTKGPIKTPDQVGSRSQRSQHAKRIKLQLGLPSTLTVKKFAAQEILEAYDLRPQGQERLWFQFNHQHVANLPTDGIFASKDTPSILAFVTFETIQSLRQRHVRPSKSATVCLLNMKRKKLKLLEPLNPAEDPYLVAMLIALAQDQRRQQQQKVQDTSTTTDVTSLKKSQQHCECMDQMVPCFAKSFKKVKILAITGVLAKYLYVYTATIPTAFLDKFDEPLRYSPSDPITVTYCRISVIEETSLERLHSLLCTGSCSFCGGD</sequence>
<organism evidence="2 3">
    <name type="scientific">Aspergillus avenaceus</name>
    <dbReference type="NCBI Taxonomy" id="36643"/>
    <lineage>
        <taxon>Eukaryota</taxon>
        <taxon>Fungi</taxon>
        <taxon>Dikarya</taxon>
        <taxon>Ascomycota</taxon>
        <taxon>Pezizomycotina</taxon>
        <taxon>Eurotiomycetes</taxon>
        <taxon>Eurotiomycetidae</taxon>
        <taxon>Eurotiales</taxon>
        <taxon>Aspergillaceae</taxon>
        <taxon>Aspergillus</taxon>
        <taxon>Aspergillus subgen. Circumdati</taxon>
    </lineage>
</organism>